<dbReference type="GeneID" id="25286251"/>
<protein>
    <recommendedName>
        <fullName evidence="5">MARVEL domain-containing protein</fullName>
    </recommendedName>
</protein>
<feature type="region of interest" description="Disordered" evidence="1">
    <location>
        <begin position="184"/>
        <end position="276"/>
    </location>
</feature>
<feature type="transmembrane region" description="Helical" evidence="2">
    <location>
        <begin position="48"/>
        <end position="74"/>
    </location>
</feature>
<feature type="compositionally biased region" description="Polar residues" evidence="1">
    <location>
        <begin position="243"/>
        <end position="256"/>
    </location>
</feature>
<keyword evidence="4" id="KW-1185">Reference proteome</keyword>
<dbReference type="RefSeq" id="XP_013255100.1">
    <property type="nucleotide sequence ID" value="XM_013399646.1"/>
</dbReference>
<dbReference type="Proteomes" id="UP000027920">
    <property type="component" value="Unassembled WGS sequence"/>
</dbReference>
<evidence type="ECO:0008006" key="5">
    <source>
        <dbReference type="Google" id="ProtNLM"/>
    </source>
</evidence>
<keyword evidence="2" id="KW-0472">Membrane</keyword>
<comment type="caution">
    <text evidence="3">The sequence shown here is derived from an EMBL/GenBank/DDBJ whole genome shotgun (WGS) entry which is preliminary data.</text>
</comment>
<evidence type="ECO:0000256" key="2">
    <source>
        <dbReference type="SAM" id="Phobius"/>
    </source>
</evidence>
<dbReference type="VEuPathDB" id="FungiDB:A1O9_11352"/>
<dbReference type="EMBL" id="AMGV01000017">
    <property type="protein sequence ID" value="KEF52510.1"/>
    <property type="molecule type" value="Genomic_DNA"/>
</dbReference>
<feature type="transmembrane region" description="Helical" evidence="2">
    <location>
        <begin position="21"/>
        <end position="42"/>
    </location>
</feature>
<feature type="transmembrane region" description="Helical" evidence="2">
    <location>
        <begin position="81"/>
        <end position="101"/>
    </location>
</feature>
<proteinExistence type="predicted"/>
<dbReference type="OrthoDB" id="5344006at2759"/>
<dbReference type="HOGENOM" id="CLU_082475_0_0_1"/>
<evidence type="ECO:0000313" key="4">
    <source>
        <dbReference type="Proteomes" id="UP000027920"/>
    </source>
</evidence>
<gene>
    <name evidence="3" type="ORF">A1O9_11352</name>
</gene>
<evidence type="ECO:0000256" key="1">
    <source>
        <dbReference type="SAM" id="MobiDB-lite"/>
    </source>
</evidence>
<name>A0A072PA96_9EURO</name>
<reference evidence="3 4" key="1">
    <citation type="submission" date="2013-03" db="EMBL/GenBank/DDBJ databases">
        <title>The Genome Sequence of Exophiala aquamarina CBS 119918.</title>
        <authorList>
            <consortium name="The Broad Institute Genomics Platform"/>
            <person name="Cuomo C."/>
            <person name="de Hoog S."/>
            <person name="Gorbushina A."/>
            <person name="Walker B."/>
            <person name="Young S.K."/>
            <person name="Zeng Q."/>
            <person name="Gargeya S."/>
            <person name="Fitzgerald M."/>
            <person name="Haas B."/>
            <person name="Abouelleil A."/>
            <person name="Allen A.W."/>
            <person name="Alvarado L."/>
            <person name="Arachchi H.M."/>
            <person name="Berlin A.M."/>
            <person name="Chapman S.B."/>
            <person name="Gainer-Dewar J."/>
            <person name="Goldberg J."/>
            <person name="Griggs A."/>
            <person name="Gujja S."/>
            <person name="Hansen M."/>
            <person name="Howarth C."/>
            <person name="Imamovic A."/>
            <person name="Ireland A."/>
            <person name="Larimer J."/>
            <person name="McCowan C."/>
            <person name="Murphy C."/>
            <person name="Pearson M."/>
            <person name="Poon T.W."/>
            <person name="Priest M."/>
            <person name="Roberts A."/>
            <person name="Saif S."/>
            <person name="Shea T."/>
            <person name="Sisk P."/>
            <person name="Sykes S."/>
            <person name="Wortman J."/>
            <person name="Nusbaum C."/>
            <person name="Birren B."/>
        </authorList>
    </citation>
    <scope>NUCLEOTIDE SEQUENCE [LARGE SCALE GENOMIC DNA]</scope>
    <source>
        <strain evidence="3 4">CBS 119918</strain>
    </source>
</reference>
<feature type="compositionally biased region" description="Polar residues" evidence="1">
    <location>
        <begin position="186"/>
        <end position="199"/>
    </location>
</feature>
<accession>A0A072PA96</accession>
<keyword evidence="2" id="KW-0812">Transmembrane</keyword>
<feature type="transmembrane region" description="Helical" evidence="2">
    <location>
        <begin position="132"/>
        <end position="150"/>
    </location>
</feature>
<organism evidence="3 4">
    <name type="scientific">Exophiala aquamarina CBS 119918</name>
    <dbReference type="NCBI Taxonomy" id="1182545"/>
    <lineage>
        <taxon>Eukaryota</taxon>
        <taxon>Fungi</taxon>
        <taxon>Dikarya</taxon>
        <taxon>Ascomycota</taxon>
        <taxon>Pezizomycotina</taxon>
        <taxon>Eurotiomycetes</taxon>
        <taxon>Chaetothyriomycetidae</taxon>
        <taxon>Chaetothyriales</taxon>
        <taxon>Herpotrichiellaceae</taxon>
        <taxon>Exophiala</taxon>
    </lineage>
</organism>
<keyword evidence="2" id="KW-1133">Transmembrane helix</keyword>
<dbReference type="AlphaFoldDB" id="A0A072PA96"/>
<feature type="compositionally biased region" description="Gly residues" evidence="1">
    <location>
        <begin position="266"/>
        <end position="276"/>
    </location>
</feature>
<sequence>MAKVKSRPQAYSAMSFHLVRAIAFISQAIVSGILIFFCIQLRKDGFKLPWTFIIVLAASLLSIISILITTIFYVCSFLSPLFNLIVNVTVLIIQFVGFVLLSWNMSGTLSHSCSASNWASNDGMMVCRIYKAFYSFVIFTLLAQIAQIVLDARSRSAQTQLGRYGNIESNKDLKLDDLSKAKQQQYQSAGGHSAQPSHASSDDVPYSVHDYRDQPTRPTYQAYQPPASGESASYYGSGGGASNPQVRMNDFNNVFGSGQRPDGAAYGSGGYGYQGR</sequence>
<evidence type="ECO:0000313" key="3">
    <source>
        <dbReference type="EMBL" id="KEF52510.1"/>
    </source>
</evidence>